<reference evidence="2 3" key="2">
    <citation type="journal article" date="2011" name="J. Antibiot.">
        <title>Furaquinocins I and J: novel polyketide isoprenoid hybrid compounds from Streptomyces reveromyceticus SN-593.</title>
        <authorList>
            <person name="Panthee S."/>
            <person name="Takahashi S."/>
            <person name="Takagi H."/>
            <person name="Nogawa T."/>
            <person name="Oowada E."/>
            <person name="Uramoto M."/>
            <person name="Osada H."/>
        </authorList>
    </citation>
    <scope>NUCLEOTIDE SEQUENCE [LARGE SCALE GENOMIC DNA]</scope>
    <source>
        <strain evidence="2 3">SN-593</strain>
    </source>
</reference>
<evidence type="ECO:0000313" key="3">
    <source>
        <dbReference type="Proteomes" id="UP000595703"/>
    </source>
</evidence>
<feature type="chain" id="PRO_5032505695" evidence="1">
    <location>
        <begin position="34"/>
        <end position="138"/>
    </location>
</feature>
<reference evidence="2 3" key="4">
    <citation type="journal article" date="2020" name="Sci. Rep.">
        <title>beta-carboline chemical signals induce reveromycin production through a LuxR family regulator in Streptomyces sp. SN-593.</title>
        <authorList>
            <person name="Panthee S."/>
            <person name="Kito N."/>
            <person name="Hayashi T."/>
            <person name="Shimizu T."/>
            <person name="Ishikawa J."/>
            <person name="Hamamoto H."/>
            <person name="Osada H."/>
            <person name="Takahashi S."/>
        </authorList>
    </citation>
    <scope>NUCLEOTIDE SEQUENCE [LARGE SCALE GENOMIC DNA]</scope>
    <source>
        <strain evidence="2 3">SN-593</strain>
    </source>
</reference>
<accession>A0A7U3VQW4</accession>
<name>A0A7U3VQW4_9ACTN</name>
<reference evidence="2 3" key="3">
    <citation type="journal article" date="2011" name="Nat. Chem. Biol.">
        <title>Reveromycin A biosynthesis uses RevG and RevJ for stereospecific spiroacetal formation.</title>
        <authorList>
            <person name="Takahashi S."/>
            <person name="Toyoda A."/>
            <person name="Sekiyama Y."/>
            <person name="Takagi H."/>
            <person name="Nogawa T."/>
            <person name="Uramoto M."/>
            <person name="Suzuki R."/>
            <person name="Koshino H."/>
            <person name="Kumano T."/>
            <person name="Panthee S."/>
            <person name="Dairi T."/>
            <person name="Ishikawa J."/>
            <person name="Ikeda H."/>
            <person name="Sakaki Y."/>
            <person name="Osada H."/>
        </authorList>
    </citation>
    <scope>NUCLEOTIDE SEQUENCE [LARGE SCALE GENOMIC DNA]</scope>
    <source>
        <strain evidence="2 3">SN-593</strain>
    </source>
</reference>
<dbReference type="Proteomes" id="UP000595703">
    <property type="component" value="Chromosome"/>
</dbReference>
<evidence type="ECO:0000256" key="1">
    <source>
        <dbReference type="SAM" id="SignalP"/>
    </source>
</evidence>
<keyword evidence="3" id="KW-1185">Reference proteome</keyword>
<reference evidence="2 3" key="1">
    <citation type="journal article" date="2010" name="J. Bacteriol.">
        <title>Biochemical characterization of a novel indole prenyltransferase from Streptomyces sp. SN-593.</title>
        <authorList>
            <person name="Takahashi S."/>
            <person name="Takagi H."/>
            <person name="Toyoda A."/>
            <person name="Uramoto M."/>
            <person name="Nogawa T."/>
            <person name="Ueki M."/>
            <person name="Sakaki Y."/>
            <person name="Osada H."/>
        </authorList>
    </citation>
    <scope>NUCLEOTIDE SEQUENCE [LARGE SCALE GENOMIC DNA]</scope>
    <source>
        <strain evidence="2 3">SN-593</strain>
    </source>
</reference>
<gene>
    <name evidence="2" type="ORF">RVR_7087</name>
</gene>
<sequence length="138" mass="14115">MTGTGTRRAATFLAATALLAGGALAAAAAPAGAATGTAAATPRFEGTDTLPVPGCAVVQEVELQGSPAHDYMRWETEGDSVGCSVWIQDDADNSADVIETQQITTAGYHHSNWYYDGPGHLMAVCVQRASTTACGPTN</sequence>
<feature type="signal peptide" evidence="1">
    <location>
        <begin position="1"/>
        <end position="33"/>
    </location>
</feature>
<organism evidence="2 3">
    <name type="scientific">Actinacidiphila reveromycinica</name>
    <dbReference type="NCBI Taxonomy" id="659352"/>
    <lineage>
        <taxon>Bacteria</taxon>
        <taxon>Bacillati</taxon>
        <taxon>Actinomycetota</taxon>
        <taxon>Actinomycetes</taxon>
        <taxon>Kitasatosporales</taxon>
        <taxon>Streptomycetaceae</taxon>
        <taxon>Actinacidiphila</taxon>
    </lineage>
</organism>
<proteinExistence type="predicted"/>
<keyword evidence="1" id="KW-0732">Signal</keyword>
<dbReference type="KEGG" id="arev:RVR_7087"/>
<dbReference type="RefSeq" id="WP_202236212.1">
    <property type="nucleotide sequence ID" value="NZ_AP018365.1"/>
</dbReference>
<evidence type="ECO:0000313" key="2">
    <source>
        <dbReference type="EMBL" id="BBB00150.1"/>
    </source>
</evidence>
<dbReference type="AlphaFoldDB" id="A0A7U3VQW4"/>
<protein>
    <submittedName>
        <fullName evidence="2">Uncharacterized protein</fullName>
    </submittedName>
</protein>
<dbReference type="EMBL" id="AP018365">
    <property type="protein sequence ID" value="BBB00150.1"/>
    <property type="molecule type" value="Genomic_DNA"/>
</dbReference>